<feature type="binding site" evidence="14">
    <location>
        <position position="459"/>
    </location>
    <ligand>
        <name>FAD</name>
        <dbReference type="ChEBI" id="CHEBI:57692"/>
    </ligand>
</feature>
<comment type="cofactor">
    <cofactor evidence="15">
        <name>Mo-molybdopterin</name>
        <dbReference type="ChEBI" id="CHEBI:71302"/>
    </cofactor>
    <text evidence="15">Binds 1 Mo-molybdopterin (Mo-MPT) cofactor per subunit.</text>
</comment>
<sequence>MDHSLSFYLNGTPIVLSSPNPHWTLLDFIRSQDNLKGTKLGCGEGGCGACTVVLQTRDERRIHHLAVNACLYPLIGVVGKHVITVEGLGNVEHPHPLQERLGKLHGSQCGFCTPGIVMSLYAMIRNAYDPVTEQFVLSEDDIEMKGHLDGNLCRCTGYKPILEAAKTFIQEDLQAQITISPSESNSEPPLEIPLPSQKKSCGRPGGCCRDSSTSSSMSHGASETEISSMSSSCKSAPQFDFLPYSPRSELIYPPALTRFTPMMVSYGSEDKTWIRPVTVTQTLEILSQRPHARLICGASEVHVDIRLKGTEEPFCVFIGDIKELSQISLSDNTLIIGGVASLSAIESECHRLQSSLGSSSASMLQAMAKILRYFGGRQIRNMASLAGNIATASPISDMNPLLQAVNATVIARTIDTETSIPMRDMFRGYRKTALPPGSLITQIRIPLTPGLRELTRSYKQAKRKDDDITIVTAAFRVRLSKDDRVEDIALAYGGMAPTTILAYNTQEALLGERWGDPQVLDATLETLRSEFPLTYDVPGGMATYRRTLAQSLFLRFWHEALSHFDPTIPLDDVQELHRHVSSGTRDLRNPHEQRVVGKPLPHLSGLKHATGQAGYVDDIPPQHRELFGAMVLSDRAHARILSVDWTPALANGLAVGYIDRHSIPADKNRWGSVIRDEPFFAEDEVFSHGQPIGMVYAETAQKAQKASQAVRVEYEDLPTVLTIDEAIAAGSFFQYGKELHKGERDIEAVLEGCDHVFEGTTRIGGQEHFYLETNAAVVVPNAEDGSMDVWSSTQNTMETQEFISHVTGTPSHQINARVKRMGGAFGGKESRSVQIACLLAIAAKKERRPMRAMLNRDEDMMTSGQRHPIQCRWKIGVTHSGKLIALSADCYNNAGYSVDMSCAVMDRCCTHLDNCYHIPNVHIRGWVCKTNTHSNTAFRGFGAPQAMFIAESYMSAAAEGLGIEVDELRRRNLYEEGQRTPFLQMIDADWHVPLLLEQVRQEARYDERREAITQFNSQHRWRKRGISLIPTKFGISFATALHLNQATATVRVYTDGSVLLHHGGTEMGQGLYTKMAQVAAQALNVPMESIYTPDTSSFQSANASPTAASSGSDLNGMAVQNACDQLNERLRPYREKLGDASMDKLAHAAYRDRVSLSATGFWKMPTIGYQWGNYDPETVKPMYFYFTQGCACTEVELDLLTGDHTVLRTDIKMDVGRSINPAIDYGQIEGAFVQGQGLFTMEESLWTREGRLATRGPGNYKIPAFSDIPQEFNVSFLEGVSWANLRSIQSSKGIGEPPLFLGSTVLFALRDALRSARQERAVMQPLVLDSPATAERLRLAVGDELIEKSRVERREGEKEFFVTVA</sequence>
<dbReference type="PROSITE" id="PS00197">
    <property type="entry name" value="2FE2S_FER_1"/>
    <property type="match status" value="1"/>
</dbReference>
<dbReference type="Gene3D" id="3.90.1170.50">
    <property type="entry name" value="Aldehyde oxidase/xanthine dehydrogenase, a/b hammerhead"/>
    <property type="match status" value="1"/>
</dbReference>
<feature type="binding site" evidence="14">
    <location>
        <position position="829"/>
    </location>
    <ligand>
        <name>substrate</name>
    </ligand>
</feature>
<feature type="active site" description="Proton acceptor" evidence="13">
    <location>
        <position position="1296"/>
    </location>
</feature>
<dbReference type="InterPro" id="IPR016169">
    <property type="entry name" value="FAD-bd_PCMH_sub2"/>
</dbReference>
<proteinExistence type="inferred from homology"/>
<feature type="binding site" evidence="14">
    <location>
        <begin position="294"/>
        <end position="301"/>
    </location>
    <ligand>
        <name>FAD</name>
        <dbReference type="ChEBI" id="CHEBI:57692"/>
    </ligand>
</feature>
<dbReference type="SUPFAM" id="SSF54292">
    <property type="entry name" value="2Fe-2S ferredoxin-like"/>
    <property type="match status" value="1"/>
</dbReference>
<dbReference type="FunFam" id="3.30.365.10:FF:000001">
    <property type="entry name" value="Xanthine dehydrogenase oxidase"/>
    <property type="match status" value="1"/>
</dbReference>
<dbReference type="GO" id="GO:0005506">
    <property type="term" value="F:iron ion binding"/>
    <property type="evidence" value="ECO:0007669"/>
    <property type="project" value="InterPro"/>
</dbReference>
<evidence type="ECO:0000256" key="12">
    <source>
        <dbReference type="ARBA" id="ARBA00034078"/>
    </source>
</evidence>
<feature type="binding site" evidence="14">
    <location>
        <position position="941"/>
    </location>
    <ligand>
        <name>substrate</name>
    </ligand>
</feature>
<name>A0A5M9MED1_9EURO</name>
<protein>
    <recommendedName>
        <fullName evidence="21">Xanthine dehydrogenase</fullName>
    </recommendedName>
</protein>
<evidence type="ECO:0000256" key="9">
    <source>
        <dbReference type="ARBA" id="ARBA00023004"/>
    </source>
</evidence>
<dbReference type="InterPro" id="IPR016208">
    <property type="entry name" value="Ald_Oxase/xanthine_DH-like"/>
</dbReference>
<keyword evidence="8" id="KW-0560">Oxidoreductase</keyword>
<comment type="cofactor">
    <cofactor evidence="12">
        <name>[2Fe-2S] cluster</name>
        <dbReference type="ChEBI" id="CHEBI:190135"/>
    </cofactor>
</comment>
<evidence type="ECO:0000259" key="17">
    <source>
        <dbReference type="PROSITE" id="PS51085"/>
    </source>
</evidence>
<keyword evidence="4" id="KW-0285">Flavoprotein</keyword>
<comment type="cofactor">
    <cofactor evidence="15">
        <name>[2Fe-2S] cluster</name>
        <dbReference type="ChEBI" id="CHEBI:190135"/>
    </cofactor>
    <text evidence="15">Binds 2 [2Fe-2S] clusters.</text>
</comment>
<feature type="binding site" evidence="14">
    <location>
        <position position="397"/>
    </location>
    <ligand>
        <name>FAD</name>
        <dbReference type="ChEBI" id="CHEBI:57692"/>
    </ligand>
</feature>
<dbReference type="SUPFAM" id="SSF54665">
    <property type="entry name" value="CO dehydrogenase molybdoprotein N-domain-like"/>
    <property type="match status" value="1"/>
</dbReference>
<dbReference type="Pfam" id="PF20256">
    <property type="entry name" value="MoCoBD_2"/>
    <property type="match status" value="1"/>
</dbReference>
<dbReference type="SMART" id="SM01092">
    <property type="entry name" value="CO_deh_flav_C"/>
    <property type="match status" value="1"/>
</dbReference>
<keyword evidence="3 15" id="KW-0500">Molybdenum</keyword>
<feature type="binding site" evidence="14">
    <location>
        <position position="374"/>
    </location>
    <ligand>
        <name>FAD</name>
        <dbReference type="ChEBI" id="CHEBI:57692"/>
    </ligand>
</feature>
<dbReference type="Gene3D" id="3.30.365.10">
    <property type="entry name" value="Aldehyde oxidase/xanthine dehydrogenase, molybdopterin binding domain"/>
    <property type="match status" value="4"/>
</dbReference>
<feature type="binding site" evidence="15">
    <location>
        <position position="155"/>
    </location>
    <ligand>
        <name>[2Fe-2S] cluster</name>
        <dbReference type="ChEBI" id="CHEBI:190135"/>
        <label>2</label>
    </ligand>
</feature>
<dbReference type="EMBL" id="QUQM01000007">
    <property type="protein sequence ID" value="KAA8645342.1"/>
    <property type="molecule type" value="Genomic_DNA"/>
</dbReference>
<dbReference type="SUPFAM" id="SSF47741">
    <property type="entry name" value="CO dehydrogenase ISP C-domain like"/>
    <property type="match status" value="1"/>
</dbReference>
<dbReference type="InterPro" id="IPR002346">
    <property type="entry name" value="Mopterin_DH_FAD-bd"/>
</dbReference>
<feature type="domain" description="FAD-binding PCMH-type" evidence="18">
    <location>
        <begin position="266"/>
        <end position="450"/>
    </location>
</feature>
<evidence type="ECO:0000256" key="4">
    <source>
        <dbReference type="ARBA" id="ARBA00022630"/>
    </source>
</evidence>
<comment type="similarity">
    <text evidence="2">Belongs to the xanthine dehydrogenase family.</text>
</comment>
<feature type="compositionally biased region" description="Low complexity" evidence="16">
    <location>
        <begin position="180"/>
        <end position="196"/>
    </location>
</feature>
<dbReference type="FunFam" id="3.10.20.30:FF:000012">
    <property type="entry name" value="Xanthine dehydrogenase/oxidase"/>
    <property type="match status" value="1"/>
</dbReference>
<evidence type="ECO:0000256" key="1">
    <source>
        <dbReference type="ARBA" id="ARBA00001974"/>
    </source>
</evidence>
<feature type="binding site" evidence="15">
    <location>
        <position position="47"/>
    </location>
    <ligand>
        <name>[2Fe-2S] cluster</name>
        <dbReference type="ChEBI" id="CHEBI:190135"/>
        <label>1</label>
    </ligand>
</feature>
<evidence type="ECO:0000256" key="2">
    <source>
        <dbReference type="ARBA" id="ARBA00006849"/>
    </source>
</evidence>
<evidence type="ECO:0000256" key="7">
    <source>
        <dbReference type="ARBA" id="ARBA00022827"/>
    </source>
</evidence>
<dbReference type="OrthoDB" id="8300278at2759"/>
<feature type="compositionally biased region" description="Low complexity" evidence="16">
    <location>
        <begin position="211"/>
        <end position="229"/>
    </location>
</feature>
<comment type="cofactor">
    <cofactor evidence="1 14">
        <name>FAD</name>
        <dbReference type="ChEBI" id="CHEBI:57692"/>
    </cofactor>
</comment>
<accession>A0A5M9MED1</accession>
<feature type="binding site" evidence="15">
    <location>
        <position position="1108"/>
    </location>
    <ligand>
        <name>Mo-molybdopterin</name>
        <dbReference type="ChEBI" id="CHEBI:71302"/>
    </ligand>
    <ligandPart>
        <name>Mo</name>
        <dbReference type="ChEBI" id="CHEBI:28685"/>
    </ligandPart>
</feature>
<dbReference type="InterPro" id="IPR006058">
    <property type="entry name" value="2Fe2S_fd_BS"/>
</dbReference>
<dbReference type="Gene3D" id="3.10.20.30">
    <property type="match status" value="1"/>
</dbReference>
<evidence type="ECO:0000256" key="16">
    <source>
        <dbReference type="SAM" id="MobiDB-lite"/>
    </source>
</evidence>
<dbReference type="InterPro" id="IPR000674">
    <property type="entry name" value="Ald_Oxase/Xan_DH_a/b"/>
</dbReference>
<dbReference type="SUPFAM" id="SSF56003">
    <property type="entry name" value="Molybdenum cofactor-binding domain"/>
    <property type="match status" value="1"/>
</dbReference>
<dbReference type="Pfam" id="PF02738">
    <property type="entry name" value="MoCoBD_1"/>
    <property type="match status" value="1"/>
</dbReference>
<feature type="binding site" evidence="15">
    <location>
        <position position="112"/>
    </location>
    <ligand>
        <name>[2Fe-2S] cluster</name>
        <dbReference type="ChEBI" id="CHEBI:190135"/>
        <label>2</label>
    </ligand>
</feature>
<feature type="region of interest" description="Disordered" evidence="16">
    <location>
        <begin position="180"/>
        <end position="229"/>
    </location>
</feature>
<feature type="binding site" evidence="15">
    <location>
        <position position="825"/>
    </location>
    <ligand>
        <name>Mo-molybdopterin</name>
        <dbReference type="ChEBI" id="CHEBI:71302"/>
    </ligand>
    <ligandPart>
        <name>Mo</name>
        <dbReference type="ChEBI" id="CHEBI:28685"/>
    </ligandPart>
</feature>
<keyword evidence="10 15" id="KW-0411">Iron-sulfur</keyword>
<dbReference type="InterPro" id="IPR046867">
    <property type="entry name" value="AldOxase/xan_DH_MoCoBD2"/>
</dbReference>
<dbReference type="InterPro" id="IPR036856">
    <property type="entry name" value="Ald_Oxase/Xan_DH_a/b_sf"/>
</dbReference>
<keyword evidence="5 15" id="KW-0001">2Fe-2S</keyword>
<dbReference type="InterPro" id="IPR036884">
    <property type="entry name" value="2Fe-2S-bd_dom_sf"/>
</dbReference>
<dbReference type="InterPro" id="IPR037165">
    <property type="entry name" value="AldOxase/xan_DH_Mopterin-bd_sf"/>
</dbReference>
<dbReference type="InterPro" id="IPR036318">
    <property type="entry name" value="FAD-bd_PCMH-like_sf"/>
</dbReference>
<feature type="binding site" evidence="14">
    <location>
        <begin position="384"/>
        <end position="388"/>
    </location>
    <ligand>
        <name>FAD</name>
        <dbReference type="ChEBI" id="CHEBI:57692"/>
    </ligand>
</feature>
<dbReference type="PROSITE" id="PS51085">
    <property type="entry name" value="2FE2S_FER_2"/>
    <property type="match status" value="1"/>
</dbReference>
<evidence type="ECO:0000256" key="15">
    <source>
        <dbReference type="PIRSR" id="PIRSR000127-3"/>
    </source>
</evidence>
<dbReference type="PROSITE" id="PS51387">
    <property type="entry name" value="FAD_PCMH"/>
    <property type="match status" value="1"/>
</dbReference>
<dbReference type="GO" id="GO:0051537">
    <property type="term" value="F:2 iron, 2 sulfur cluster binding"/>
    <property type="evidence" value="ECO:0007669"/>
    <property type="project" value="UniProtKB-KW"/>
</dbReference>
<evidence type="ECO:0000256" key="3">
    <source>
        <dbReference type="ARBA" id="ARBA00022505"/>
    </source>
</evidence>
<dbReference type="SUPFAM" id="SSF56176">
    <property type="entry name" value="FAD-binding/transporter-associated domain-like"/>
    <property type="match status" value="1"/>
</dbReference>
<dbReference type="Gene3D" id="1.10.150.120">
    <property type="entry name" value="[2Fe-2S]-binding domain"/>
    <property type="match status" value="1"/>
</dbReference>
<dbReference type="VEuPathDB" id="FungiDB:EYZ11_006907"/>
<evidence type="ECO:0000256" key="6">
    <source>
        <dbReference type="ARBA" id="ARBA00022723"/>
    </source>
</evidence>
<dbReference type="InterPro" id="IPR036683">
    <property type="entry name" value="CO_DH_flav_C_dom_sf"/>
</dbReference>
<dbReference type="Gene3D" id="3.30.465.10">
    <property type="match status" value="1"/>
</dbReference>
<dbReference type="InterPro" id="IPR008274">
    <property type="entry name" value="AldOxase/xan_DH_MoCoBD1"/>
</dbReference>
<comment type="caution">
    <text evidence="19">The sequence shown here is derived from an EMBL/GenBank/DDBJ whole genome shotgun (WGS) entry which is preliminary data.</text>
</comment>
<dbReference type="SUPFAM" id="SSF55447">
    <property type="entry name" value="CO dehydrogenase flavoprotein C-terminal domain-like"/>
    <property type="match status" value="1"/>
</dbReference>
<dbReference type="InterPro" id="IPR016166">
    <property type="entry name" value="FAD-bd_PCMH"/>
</dbReference>
<dbReference type="Pfam" id="PF03450">
    <property type="entry name" value="CO_deh_flav_C"/>
    <property type="match status" value="1"/>
</dbReference>
<dbReference type="PANTHER" id="PTHR45444:SF3">
    <property type="entry name" value="XANTHINE DEHYDROGENASE"/>
    <property type="match status" value="1"/>
</dbReference>
<gene>
    <name evidence="19" type="ORF">ATNIH1004_006761</name>
</gene>
<evidence type="ECO:0000256" key="5">
    <source>
        <dbReference type="ARBA" id="ARBA00022714"/>
    </source>
</evidence>
<keyword evidence="11" id="KW-0520">NAD</keyword>
<dbReference type="GeneID" id="54329463"/>
<keyword evidence="6 15" id="KW-0479">Metal-binding</keyword>
<dbReference type="InterPro" id="IPR016167">
    <property type="entry name" value="FAD-bd_PCMH_sub1"/>
</dbReference>
<dbReference type="PIRSF" id="PIRSF000127">
    <property type="entry name" value="Xanthine_DH"/>
    <property type="match status" value="1"/>
</dbReference>
<dbReference type="SMART" id="SM01008">
    <property type="entry name" value="Ald_Xan_dh_C"/>
    <property type="match status" value="1"/>
</dbReference>
<feature type="binding site" evidence="14">
    <location>
        <position position="907"/>
    </location>
    <ligand>
        <name>substrate</name>
    </ligand>
</feature>
<feature type="binding site" evidence="15">
    <location>
        <position position="939"/>
    </location>
    <ligand>
        <name>Mo-molybdopterin</name>
        <dbReference type="ChEBI" id="CHEBI:71302"/>
    </ligand>
    <ligandPart>
        <name>Mo</name>
        <dbReference type="ChEBI" id="CHEBI:28685"/>
    </ligandPart>
</feature>
<evidence type="ECO:0000256" key="13">
    <source>
        <dbReference type="PIRSR" id="PIRSR000127-1"/>
    </source>
</evidence>
<feature type="binding site" evidence="15">
    <location>
        <position position="109"/>
    </location>
    <ligand>
        <name>[2Fe-2S] cluster</name>
        <dbReference type="ChEBI" id="CHEBI:190135"/>
        <label>2</label>
    </ligand>
</feature>
<feature type="binding site" evidence="15">
    <location>
        <position position="42"/>
    </location>
    <ligand>
        <name>[2Fe-2S] cluster</name>
        <dbReference type="ChEBI" id="CHEBI:190135"/>
        <label>1</label>
    </ligand>
</feature>
<dbReference type="PANTHER" id="PTHR45444">
    <property type="entry name" value="XANTHINE DEHYDROGENASE"/>
    <property type="match status" value="1"/>
</dbReference>
<dbReference type="Proteomes" id="UP000324241">
    <property type="component" value="Unassembled WGS sequence"/>
</dbReference>
<dbReference type="InterPro" id="IPR002888">
    <property type="entry name" value="2Fe-2S-bd"/>
</dbReference>
<evidence type="ECO:0000259" key="18">
    <source>
        <dbReference type="PROSITE" id="PS51387"/>
    </source>
</evidence>
<dbReference type="Pfam" id="PF01799">
    <property type="entry name" value="Fer2_2"/>
    <property type="match status" value="1"/>
</dbReference>
<evidence type="ECO:0000256" key="8">
    <source>
        <dbReference type="ARBA" id="ARBA00023002"/>
    </source>
</evidence>
<evidence type="ECO:0000256" key="14">
    <source>
        <dbReference type="PIRSR" id="PIRSR000127-2"/>
    </source>
</evidence>
<dbReference type="InterPro" id="IPR005107">
    <property type="entry name" value="CO_DH_flav_C"/>
</dbReference>
<dbReference type="Gene3D" id="3.30.390.50">
    <property type="entry name" value="CO dehydrogenase flavoprotein, C-terminal domain"/>
    <property type="match status" value="1"/>
</dbReference>
<dbReference type="GO" id="GO:0071949">
    <property type="term" value="F:FAD binding"/>
    <property type="evidence" value="ECO:0007669"/>
    <property type="project" value="InterPro"/>
</dbReference>
<keyword evidence="7 14" id="KW-0274">FAD</keyword>
<feature type="binding site" evidence="15">
    <location>
        <position position="153"/>
    </location>
    <ligand>
        <name>[2Fe-2S] cluster</name>
        <dbReference type="ChEBI" id="CHEBI:190135"/>
        <label>2</label>
    </ligand>
</feature>
<dbReference type="FunFam" id="3.30.365.10:FF:000004">
    <property type="entry name" value="Xanthine dehydrogenase oxidase"/>
    <property type="match status" value="1"/>
</dbReference>
<dbReference type="GO" id="GO:0016491">
    <property type="term" value="F:oxidoreductase activity"/>
    <property type="evidence" value="ECO:0007669"/>
    <property type="project" value="UniProtKB-KW"/>
</dbReference>
<dbReference type="Pfam" id="PF00941">
    <property type="entry name" value="FAD_binding_5"/>
    <property type="match status" value="1"/>
</dbReference>
<dbReference type="Gene3D" id="3.30.43.10">
    <property type="entry name" value="Uridine Diphospho-n-acetylenolpyruvylglucosamine Reductase, domain 2"/>
    <property type="match status" value="1"/>
</dbReference>
<feature type="domain" description="2Fe-2S ferredoxin-type" evidence="17">
    <location>
        <begin position="3"/>
        <end position="88"/>
    </location>
</feature>
<dbReference type="RefSeq" id="XP_033424703.1">
    <property type="nucleotide sequence ID" value="XM_033571388.1"/>
</dbReference>
<feature type="binding site" evidence="15">
    <location>
        <position position="70"/>
    </location>
    <ligand>
        <name>[2Fe-2S] cluster</name>
        <dbReference type="ChEBI" id="CHEBI:190135"/>
        <label>1</label>
    </ligand>
</feature>
<keyword evidence="9 15" id="KW-0408">Iron</keyword>
<feature type="binding site" evidence="15">
    <location>
        <position position="794"/>
    </location>
    <ligand>
        <name>Mo-molybdopterin</name>
        <dbReference type="ChEBI" id="CHEBI:71302"/>
    </ligand>
    <ligandPart>
        <name>Mo</name>
        <dbReference type="ChEBI" id="CHEBI:28685"/>
    </ligandPart>
</feature>
<evidence type="ECO:0000313" key="20">
    <source>
        <dbReference type="Proteomes" id="UP000324241"/>
    </source>
</evidence>
<dbReference type="InterPro" id="IPR001041">
    <property type="entry name" value="2Fe-2S_ferredoxin-type"/>
</dbReference>
<dbReference type="Pfam" id="PF01315">
    <property type="entry name" value="Ald_Xan_dh_C"/>
    <property type="match status" value="1"/>
</dbReference>
<evidence type="ECO:0000256" key="11">
    <source>
        <dbReference type="ARBA" id="ARBA00023027"/>
    </source>
</evidence>
<evidence type="ECO:0000256" key="10">
    <source>
        <dbReference type="ARBA" id="ARBA00023014"/>
    </source>
</evidence>
<reference evidence="19 20" key="1">
    <citation type="submission" date="2019-08" db="EMBL/GenBank/DDBJ databases">
        <title>The genome sequence of a newly discovered highly antifungal drug resistant Aspergillus species, Aspergillus tanneri NIH 1004.</title>
        <authorList>
            <person name="Mounaud S."/>
            <person name="Singh I."/>
            <person name="Joardar V."/>
            <person name="Pakala S."/>
            <person name="Pakala S."/>
            <person name="Venepally P."/>
            <person name="Chung J.K."/>
            <person name="Losada L."/>
            <person name="Nierman W.C."/>
        </authorList>
    </citation>
    <scope>NUCLEOTIDE SEQUENCE [LARGE SCALE GENOMIC DNA]</scope>
    <source>
        <strain evidence="19 20">NIH1004</strain>
    </source>
</reference>
<evidence type="ECO:0008006" key="21">
    <source>
        <dbReference type="Google" id="ProtNLM"/>
    </source>
</evidence>
<dbReference type="FunFam" id="3.30.465.10:FF:000004">
    <property type="entry name" value="Xanthine dehydrogenase/oxidase"/>
    <property type="match status" value="1"/>
</dbReference>
<dbReference type="Pfam" id="PF00111">
    <property type="entry name" value="Fer2"/>
    <property type="match status" value="1"/>
</dbReference>
<dbReference type="InterPro" id="IPR036010">
    <property type="entry name" value="2Fe-2S_ferredoxin-like_sf"/>
</dbReference>
<dbReference type="InterPro" id="IPR012675">
    <property type="entry name" value="Beta-grasp_dom_sf"/>
</dbReference>
<feature type="binding site" evidence="15">
    <location>
        <position position="50"/>
    </location>
    <ligand>
        <name>[2Fe-2S] cluster</name>
        <dbReference type="ChEBI" id="CHEBI:190135"/>
        <label>1</label>
    </ligand>
</feature>
<organism evidence="19 20">
    <name type="scientific">Aspergillus tanneri</name>
    <dbReference type="NCBI Taxonomy" id="1220188"/>
    <lineage>
        <taxon>Eukaryota</taxon>
        <taxon>Fungi</taxon>
        <taxon>Dikarya</taxon>
        <taxon>Ascomycota</taxon>
        <taxon>Pezizomycotina</taxon>
        <taxon>Eurotiomycetes</taxon>
        <taxon>Eurotiomycetidae</taxon>
        <taxon>Eurotiales</taxon>
        <taxon>Aspergillaceae</taxon>
        <taxon>Aspergillus</taxon>
        <taxon>Aspergillus subgen. Circumdati</taxon>
    </lineage>
</organism>
<evidence type="ECO:0000313" key="19">
    <source>
        <dbReference type="EMBL" id="KAA8645342.1"/>
    </source>
</evidence>
<dbReference type="FunFam" id="3.30.365.10:FF:000003">
    <property type="entry name" value="Aldehyde oxidase 1"/>
    <property type="match status" value="1"/>
</dbReference>